<dbReference type="Proteomes" id="UP000010716">
    <property type="component" value="Unassembled WGS sequence"/>
</dbReference>
<name>F5L4W7_CALTT</name>
<reference evidence="2 4" key="2">
    <citation type="journal article" date="2020" name="Extremophiles">
        <title>Genomic analysis of Caldalkalibacillus thermarum TA2.A1 reveals aerobic alkaliphilic metabolism and evolutionary hallmarks linking alkaliphilic bacteria and plant life.</title>
        <authorList>
            <person name="de Jong S.I."/>
            <person name="van den Broek M.A."/>
            <person name="Merkel A.Y."/>
            <person name="de la Torre Cortes P."/>
            <person name="Kalamorz F."/>
            <person name="Cook G.M."/>
            <person name="van Loosdrecht M.C.M."/>
            <person name="McMillan D.G.G."/>
        </authorList>
    </citation>
    <scope>NUCLEOTIDE SEQUENCE [LARGE SCALE GENOMIC DNA]</scope>
    <source>
        <strain evidence="2 4">TA2.A1</strain>
    </source>
</reference>
<reference evidence="1 3" key="1">
    <citation type="journal article" date="2011" name="J. Bacteriol.">
        <title>Draft genome sequence of the thermoalkaliphilic Caldalkalibacillus thermarum strain TA2.A1.</title>
        <authorList>
            <person name="Kalamorz F."/>
            <person name="Keis S."/>
            <person name="McMillan D.G."/>
            <person name="Olsson K."/>
            <person name="Stanton J.A."/>
            <person name="Stockwell P."/>
            <person name="Black M.A."/>
            <person name="Klingeman D.M."/>
            <person name="Land M.L."/>
            <person name="Han C.S."/>
            <person name="Martin S.L."/>
            <person name="Becher S.A."/>
            <person name="Peddie C.J."/>
            <person name="Morgan H.W."/>
            <person name="Matthies D."/>
            <person name="Preiss L."/>
            <person name="Meier T."/>
            <person name="Brown S.D."/>
            <person name="Cook G.M."/>
        </authorList>
    </citation>
    <scope>NUCLEOTIDE SEQUENCE [LARGE SCALE GENOMIC DNA]</scope>
    <source>
        <strain evidence="1 3">TA2.A1</strain>
    </source>
</reference>
<dbReference type="AlphaFoldDB" id="F5L4W7"/>
<dbReference type="OrthoDB" id="8593545at2"/>
<accession>F5L4W7</accession>
<evidence type="ECO:0000313" key="3">
    <source>
        <dbReference type="Proteomes" id="UP000010716"/>
    </source>
</evidence>
<evidence type="ECO:0000313" key="4">
    <source>
        <dbReference type="Proteomes" id="UP000825179"/>
    </source>
</evidence>
<dbReference type="KEGG" id="cthu:HUR95_15970"/>
<proteinExistence type="predicted"/>
<dbReference type="RefSeq" id="WP_007503385.1">
    <property type="nucleotide sequence ID" value="NZ_AFCE01000094.1"/>
</dbReference>
<organism evidence="1 3">
    <name type="scientific">Caldalkalibacillus thermarum (strain TA2.A1)</name>
    <dbReference type="NCBI Taxonomy" id="986075"/>
    <lineage>
        <taxon>Bacteria</taxon>
        <taxon>Bacillati</taxon>
        <taxon>Bacillota</taxon>
        <taxon>Bacilli</taxon>
        <taxon>Bacillales</taxon>
        <taxon>Bacillaceae</taxon>
        <taxon>Caldalkalibacillus</taxon>
    </lineage>
</organism>
<evidence type="ECO:0000313" key="2">
    <source>
        <dbReference type="EMBL" id="QZT33697.1"/>
    </source>
</evidence>
<protein>
    <submittedName>
        <fullName evidence="1">Uncharacterized protein</fullName>
    </submittedName>
</protein>
<sequence length="153" mass="17636">MVQKISLSIQKEILDLIDERGEARSSTINRDLERLYTLYSRALNEVEFDVDEACLITEALETKNMTAETAHLLWAYVEDALKHKHLSKVWNVDGSELVEKLRSLNEIQAMAVIDAVERFWTGLEKGKYRDMEKDVPKCFGLEKKSEKEKGNSD</sequence>
<dbReference type="Proteomes" id="UP000825179">
    <property type="component" value="Chromosome"/>
</dbReference>
<evidence type="ECO:0000313" key="1">
    <source>
        <dbReference type="EMBL" id="EGL83619.1"/>
    </source>
</evidence>
<keyword evidence="4" id="KW-1185">Reference proteome</keyword>
<gene>
    <name evidence="1" type="ORF">CathTA2_0830</name>
    <name evidence="2" type="ORF">HUR95_15970</name>
</gene>
<reference evidence="2" key="3">
    <citation type="submission" date="2021-08" db="EMBL/GenBank/DDBJ databases">
        <authorList>
            <person name="de Jong S."/>
            <person name="van den Broek M."/>
            <person name="Merkel A."/>
            <person name="de la Torre Cortes P."/>
            <person name="Kalamorz F."/>
            <person name="Cook G."/>
            <person name="van Loosdrecht M."/>
            <person name="McMillan D."/>
        </authorList>
    </citation>
    <scope>NUCLEOTIDE SEQUENCE</scope>
    <source>
        <strain evidence="2">TA2.A1</strain>
    </source>
</reference>
<dbReference type="EMBL" id="CP082237">
    <property type="protein sequence ID" value="QZT33697.1"/>
    <property type="molecule type" value="Genomic_DNA"/>
</dbReference>
<dbReference type="EMBL" id="AFCE01000094">
    <property type="protein sequence ID" value="EGL83619.1"/>
    <property type="molecule type" value="Genomic_DNA"/>
</dbReference>